<accession>A0AA96HRD5</accession>
<organism evidence="2">
    <name type="scientific">Eriocheir sinensis</name>
    <name type="common">Chinese mitten crab</name>
    <dbReference type="NCBI Taxonomy" id="95602"/>
    <lineage>
        <taxon>Eukaryota</taxon>
        <taxon>Metazoa</taxon>
        <taxon>Ecdysozoa</taxon>
        <taxon>Arthropoda</taxon>
        <taxon>Crustacea</taxon>
        <taxon>Multicrustacea</taxon>
        <taxon>Malacostraca</taxon>
        <taxon>Eumalacostraca</taxon>
        <taxon>Eucarida</taxon>
        <taxon>Decapoda</taxon>
        <taxon>Pleocyemata</taxon>
        <taxon>Brachyura</taxon>
        <taxon>Eubrachyura</taxon>
        <taxon>Grapsoidea</taxon>
        <taxon>Varunidae</taxon>
        <taxon>Eriocheir</taxon>
    </lineage>
</organism>
<proteinExistence type="evidence at transcript level"/>
<sequence>MLAWWAWRRRNQLDTPIKWEEVGEVSQLVIYPLKSARGVKVTEAEATSYGLACDLLEDRSFLTVTKEGKFITGRQAPKLTTVVVTLEGNKVTLRKVGMEDLEFDLEGVTKAGKVTDSVVFNADVKGFDCGDKAAEWLSEAIYSKKEKEGEDKDKDKEEAGSGVRLLYNGDLTRARKAREAPFFSFPQYKDSDRVIYADTCAFMLTTEASLEDLNPRLPRPVTLDWFRSNIVVRGVEKAYDEDDWAYVKIGDVVFRRLKPCDRCQFTFVDPETGEKCADQEPLATLKKYRRAEGPETLQRTWALKPPFGTHLGIDACGRLRVGDKVAVARASLNPRWQF</sequence>
<dbReference type="PANTHER" id="PTHR14237:SF19">
    <property type="entry name" value="MITOCHONDRIAL AMIDOXIME REDUCING COMPONENT 1"/>
    <property type="match status" value="1"/>
</dbReference>
<dbReference type="PANTHER" id="PTHR14237">
    <property type="entry name" value="MOLYBDOPTERIN COFACTOR SULFURASE MOSC"/>
    <property type="match status" value="1"/>
</dbReference>
<dbReference type="SUPFAM" id="SSF50800">
    <property type="entry name" value="PK beta-barrel domain-like"/>
    <property type="match status" value="1"/>
</dbReference>
<dbReference type="EMBL" id="OR498777">
    <property type="protein sequence ID" value="WNO13892.1"/>
    <property type="molecule type" value="mRNA"/>
</dbReference>
<reference evidence="2" key="2">
    <citation type="submission" date="2023-08" db="EMBL/GenBank/DDBJ databases">
        <authorList>
            <person name="Jia R."/>
            <person name="Ren Q."/>
        </authorList>
    </citation>
    <scope>NUCLEOTIDE SEQUENCE</scope>
</reference>
<dbReference type="GO" id="GO:0003824">
    <property type="term" value="F:catalytic activity"/>
    <property type="evidence" value="ECO:0007669"/>
    <property type="project" value="InterPro"/>
</dbReference>
<dbReference type="Pfam" id="PF03473">
    <property type="entry name" value="MOSC"/>
    <property type="match status" value="1"/>
</dbReference>
<dbReference type="InterPro" id="IPR011037">
    <property type="entry name" value="Pyrv_Knase-like_insert_dom_sf"/>
</dbReference>
<dbReference type="GO" id="GO:0030170">
    <property type="term" value="F:pyridoxal phosphate binding"/>
    <property type="evidence" value="ECO:0007669"/>
    <property type="project" value="InterPro"/>
</dbReference>
<dbReference type="InterPro" id="IPR005302">
    <property type="entry name" value="MoCF_Sase_C"/>
</dbReference>
<feature type="domain" description="MOSC" evidence="1">
    <location>
        <begin position="175"/>
        <end position="328"/>
    </location>
</feature>
<dbReference type="PROSITE" id="PS51340">
    <property type="entry name" value="MOSC"/>
    <property type="match status" value="1"/>
</dbReference>
<dbReference type="SUPFAM" id="SSF141673">
    <property type="entry name" value="MOSC N-terminal domain-like"/>
    <property type="match status" value="1"/>
</dbReference>
<dbReference type="AlphaFoldDB" id="A0AA96HRD5"/>
<dbReference type="GO" id="GO:0030151">
    <property type="term" value="F:molybdenum ion binding"/>
    <property type="evidence" value="ECO:0007669"/>
    <property type="project" value="InterPro"/>
</dbReference>
<evidence type="ECO:0000259" key="1">
    <source>
        <dbReference type="PROSITE" id="PS51340"/>
    </source>
</evidence>
<protein>
    <submittedName>
        <fullName evidence="2">Mitochondrial ARC</fullName>
    </submittedName>
</protein>
<dbReference type="Pfam" id="PF03476">
    <property type="entry name" value="MOSC_N"/>
    <property type="match status" value="1"/>
</dbReference>
<reference evidence="2" key="1">
    <citation type="journal article" date="2023" name="Fish Shellfish Immunol.">
        <title>mARC dependent NO synthesis activates CanA-Relish-AMPs signal pathway in Eriocheir sinensis during nitrite stress.</title>
        <authorList>
            <person name="Jia R."/>
            <person name="Zheng L."/>
            <person name="Zhang L."/>
            <person name="Huang X."/>
            <person name="Ren Q."/>
        </authorList>
    </citation>
    <scope>NUCLEOTIDE SEQUENCE</scope>
</reference>
<evidence type="ECO:0000313" key="2">
    <source>
        <dbReference type="EMBL" id="WNO13892.1"/>
    </source>
</evidence>
<dbReference type="InterPro" id="IPR005303">
    <property type="entry name" value="MOCOS_middle"/>
</dbReference>
<name>A0AA96HRD5_ERISI</name>